<protein>
    <submittedName>
        <fullName evidence="6">Transcriptional regulator, TetR family</fullName>
    </submittedName>
</protein>
<sequence length="186" mass="21081">MLSTREQILDLGEALIRTRGYHGFSYKDISQNLNIKNAAVHYHFPTKENLGLAIIQRSIDLFEDKEEAWALLSKKEQLLDFINIYQKSKDKKWSCLMGALSSSSDSLPEAMQSKLGDLATYILDRLTLTLKQGLQIGEFNFPEEPRAKAQLIISSLLSSLLLDRVMKEDVFDSIKKSIVQSVISNN</sequence>
<dbReference type="PANTHER" id="PTHR47506:SF6">
    <property type="entry name" value="HTH-TYPE TRANSCRIPTIONAL REPRESSOR NEMR"/>
    <property type="match status" value="1"/>
</dbReference>
<dbReference type="PROSITE" id="PS50977">
    <property type="entry name" value="HTH_TETR_2"/>
    <property type="match status" value="1"/>
</dbReference>
<dbReference type="InterPro" id="IPR001647">
    <property type="entry name" value="HTH_TetR"/>
</dbReference>
<keyword evidence="3" id="KW-0804">Transcription</keyword>
<keyword evidence="1" id="KW-0805">Transcription regulation</keyword>
<feature type="DNA-binding region" description="H-T-H motif" evidence="4">
    <location>
        <begin position="25"/>
        <end position="44"/>
    </location>
</feature>
<dbReference type="RefSeq" id="WP_084372867.1">
    <property type="nucleotide sequence ID" value="NZ_FWYF01000002.1"/>
</dbReference>
<dbReference type="InterPro" id="IPR009057">
    <property type="entry name" value="Homeodomain-like_sf"/>
</dbReference>
<proteinExistence type="predicted"/>
<name>A0A1W2GE24_REIFA</name>
<dbReference type="SUPFAM" id="SSF46689">
    <property type="entry name" value="Homeodomain-like"/>
    <property type="match status" value="1"/>
</dbReference>
<accession>A0A1W2GE24</accession>
<dbReference type="GO" id="GO:0003677">
    <property type="term" value="F:DNA binding"/>
    <property type="evidence" value="ECO:0007669"/>
    <property type="project" value="UniProtKB-UniRule"/>
</dbReference>
<evidence type="ECO:0000256" key="4">
    <source>
        <dbReference type="PROSITE-ProRule" id="PRU00335"/>
    </source>
</evidence>
<dbReference type="STRING" id="692418.SAMN04488029_2203"/>
<dbReference type="Pfam" id="PF00440">
    <property type="entry name" value="TetR_N"/>
    <property type="match status" value="1"/>
</dbReference>
<evidence type="ECO:0000313" key="7">
    <source>
        <dbReference type="Proteomes" id="UP000192472"/>
    </source>
</evidence>
<keyword evidence="7" id="KW-1185">Reference proteome</keyword>
<dbReference type="SUPFAM" id="SSF48498">
    <property type="entry name" value="Tetracyclin repressor-like, C-terminal domain"/>
    <property type="match status" value="1"/>
</dbReference>
<dbReference type="InterPro" id="IPR036271">
    <property type="entry name" value="Tet_transcr_reg_TetR-rel_C_sf"/>
</dbReference>
<keyword evidence="2 4" id="KW-0238">DNA-binding</keyword>
<dbReference type="PANTHER" id="PTHR47506">
    <property type="entry name" value="TRANSCRIPTIONAL REGULATORY PROTEIN"/>
    <property type="match status" value="1"/>
</dbReference>
<dbReference type="Gene3D" id="1.10.357.10">
    <property type="entry name" value="Tetracycline Repressor, domain 2"/>
    <property type="match status" value="1"/>
</dbReference>
<organism evidence="6 7">
    <name type="scientific">Reichenbachiella faecimaris</name>
    <dbReference type="NCBI Taxonomy" id="692418"/>
    <lineage>
        <taxon>Bacteria</taxon>
        <taxon>Pseudomonadati</taxon>
        <taxon>Bacteroidota</taxon>
        <taxon>Cytophagia</taxon>
        <taxon>Cytophagales</taxon>
        <taxon>Reichenbachiellaceae</taxon>
        <taxon>Reichenbachiella</taxon>
    </lineage>
</organism>
<evidence type="ECO:0000256" key="2">
    <source>
        <dbReference type="ARBA" id="ARBA00023125"/>
    </source>
</evidence>
<dbReference type="Proteomes" id="UP000192472">
    <property type="component" value="Unassembled WGS sequence"/>
</dbReference>
<reference evidence="6 7" key="1">
    <citation type="submission" date="2017-04" db="EMBL/GenBank/DDBJ databases">
        <authorList>
            <person name="Afonso C.L."/>
            <person name="Miller P.J."/>
            <person name="Scott M.A."/>
            <person name="Spackman E."/>
            <person name="Goraichik I."/>
            <person name="Dimitrov K.M."/>
            <person name="Suarez D.L."/>
            <person name="Swayne D.E."/>
        </authorList>
    </citation>
    <scope>NUCLEOTIDE SEQUENCE [LARGE SCALE GENOMIC DNA]</scope>
    <source>
        <strain evidence="6 7">DSM 26133</strain>
    </source>
</reference>
<evidence type="ECO:0000256" key="1">
    <source>
        <dbReference type="ARBA" id="ARBA00023015"/>
    </source>
</evidence>
<dbReference type="OrthoDB" id="9809772at2"/>
<dbReference type="EMBL" id="FWYF01000002">
    <property type="protein sequence ID" value="SMD34841.1"/>
    <property type="molecule type" value="Genomic_DNA"/>
</dbReference>
<evidence type="ECO:0000313" key="6">
    <source>
        <dbReference type="EMBL" id="SMD34841.1"/>
    </source>
</evidence>
<evidence type="ECO:0000259" key="5">
    <source>
        <dbReference type="PROSITE" id="PS50977"/>
    </source>
</evidence>
<gene>
    <name evidence="6" type="ORF">SAMN04488029_2203</name>
</gene>
<evidence type="ECO:0000256" key="3">
    <source>
        <dbReference type="ARBA" id="ARBA00023163"/>
    </source>
</evidence>
<dbReference type="AlphaFoldDB" id="A0A1W2GE24"/>
<feature type="domain" description="HTH tetR-type" evidence="5">
    <location>
        <begin position="2"/>
        <end position="62"/>
    </location>
</feature>